<gene>
    <name evidence="1" type="ORF">SDC9_34918</name>
</gene>
<evidence type="ECO:0000313" key="1">
    <source>
        <dbReference type="EMBL" id="MPL88889.1"/>
    </source>
</evidence>
<reference evidence="1" key="1">
    <citation type="submission" date="2019-08" db="EMBL/GenBank/DDBJ databases">
        <authorList>
            <person name="Kucharzyk K."/>
            <person name="Murdoch R.W."/>
            <person name="Higgins S."/>
            <person name="Loffler F."/>
        </authorList>
    </citation>
    <scope>NUCLEOTIDE SEQUENCE</scope>
</reference>
<proteinExistence type="predicted"/>
<comment type="caution">
    <text evidence="1">The sequence shown here is derived from an EMBL/GenBank/DDBJ whole genome shotgun (WGS) entry which is preliminary data.</text>
</comment>
<sequence>MKKIFMTMCFAIALVLGVTAMGFAEQQKPERPLDPNITNLSAAYPLANEVLPSIPVKPESLNDAQAITAYIAAVDAYTKAAQKYIDGTTNDLNKIVAQRNLAVQNANKVVEECNAFFEANKKQN</sequence>
<dbReference type="AlphaFoldDB" id="A0A644VC13"/>
<organism evidence="1">
    <name type="scientific">bioreactor metagenome</name>
    <dbReference type="NCBI Taxonomy" id="1076179"/>
    <lineage>
        <taxon>unclassified sequences</taxon>
        <taxon>metagenomes</taxon>
        <taxon>ecological metagenomes</taxon>
    </lineage>
</organism>
<name>A0A644VC13_9ZZZZ</name>
<dbReference type="EMBL" id="VSSQ01000267">
    <property type="protein sequence ID" value="MPL88889.1"/>
    <property type="molecule type" value="Genomic_DNA"/>
</dbReference>
<protein>
    <submittedName>
        <fullName evidence="1">Uncharacterized protein</fullName>
    </submittedName>
</protein>
<accession>A0A644VC13</accession>